<accession>A0A1G6ZS04</accession>
<dbReference type="GO" id="GO:0003677">
    <property type="term" value="F:DNA binding"/>
    <property type="evidence" value="ECO:0007669"/>
    <property type="project" value="UniProtKB-KW"/>
</dbReference>
<dbReference type="Pfam" id="PF12802">
    <property type="entry name" value="MarR_2"/>
    <property type="match status" value="1"/>
</dbReference>
<sequence>MTASPDDLYLALDEFLMRLMGMGEGEAMDNLVAMDLSFTQVRALFVLAQCGAPVAIHEVAERLGLSVAATGRSVDQLVNQGLLERREDLRDRRIKRISLSEAGRTIASGHLETKRNELRAFAARLPESDRNQLFDSLKSILAGDTLRAHCQESR</sequence>
<evidence type="ECO:0000259" key="4">
    <source>
        <dbReference type="PROSITE" id="PS50995"/>
    </source>
</evidence>
<dbReference type="AlphaFoldDB" id="A0A1G6ZS04"/>
<dbReference type="InterPro" id="IPR023187">
    <property type="entry name" value="Tscrpt_reg_MarR-type_CS"/>
</dbReference>
<gene>
    <name evidence="5" type="ORF">SAMN05444580_109112</name>
</gene>
<reference evidence="5 6" key="1">
    <citation type="submission" date="2016-10" db="EMBL/GenBank/DDBJ databases">
        <authorList>
            <person name="de Groot N.N."/>
        </authorList>
    </citation>
    <scope>NUCLEOTIDE SEQUENCE [LARGE SCALE GENOMIC DNA]</scope>
    <source>
        <strain evidence="5 6">JCM 11308</strain>
    </source>
</reference>
<dbReference type="SUPFAM" id="SSF46785">
    <property type="entry name" value="Winged helix' DNA-binding domain"/>
    <property type="match status" value="1"/>
</dbReference>
<protein>
    <submittedName>
        <fullName evidence="5">DNA-binding transcriptional regulator, MarR family</fullName>
    </submittedName>
</protein>
<keyword evidence="2 5" id="KW-0238">DNA-binding</keyword>
<evidence type="ECO:0000313" key="5">
    <source>
        <dbReference type="EMBL" id="SDE05302.1"/>
    </source>
</evidence>
<dbReference type="InterPro" id="IPR000835">
    <property type="entry name" value="HTH_MarR-typ"/>
</dbReference>
<name>A0A1G6ZS04_9NOCA</name>
<evidence type="ECO:0000256" key="3">
    <source>
        <dbReference type="ARBA" id="ARBA00023163"/>
    </source>
</evidence>
<dbReference type="EMBL" id="FNAB01000009">
    <property type="protein sequence ID" value="SDE05302.1"/>
    <property type="molecule type" value="Genomic_DNA"/>
</dbReference>
<dbReference type="GO" id="GO:0006950">
    <property type="term" value="P:response to stress"/>
    <property type="evidence" value="ECO:0007669"/>
    <property type="project" value="TreeGrafter"/>
</dbReference>
<dbReference type="PRINTS" id="PR00598">
    <property type="entry name" value="HTHMARR"/>
</dbReference>
<keyword evidence="6" id="KW-1185">Reference proteome</keyword>
<dbReference type="PANTHER" id="PTHR33164">
    <property type="entry name" value="TRANSCRIPTIONAL REGULATOR, MARR FAMILY"/>
    <property type="match status" value="1"/>
</dbReference>
<dbReference type="Gene3D" id="1.10.10.10">
    <property type="entry name" value="Winged helix-like DNA-binding domain superfamily/Winged helix DNA-binding domain"/>
    <property type="match status" value="1"/>
</dbReference>
<dbReference type="Proteomes" id="UP000199417">
    <property type="component" value="Unassembled WGS sequence"/>
</dbReference>
<dbReference type="GO" id="GO:0003700">
    <property type="term" value="F:DNA-binding transcription factor activity"/>
    <property type="evidence" value="ECO:0007669"/>
    <property type="project" value="InterPro"/>
</dbReference>
<evidence type="ECO:0000313" key="6">
    <source>
        <dbReference type="Proteomes" id="UP000199417"/>
    </source>
</evidence>
<dbReference type="SMART" id="SM00347">
    <property type="entry name" value="HTH_MARR"/>
    <property type="match status" value="1"/>
</dbReference>
<dbReference type="PANTHER" id="PTHR33164:SF43">
    <property type="entry name" value="HTH-TYPE TRANSCRIPTIONAL REPRESSOR YETL"/>
    <property type="match status" value="1"/>
</dbReference>
<proteinExistence type="predicted"/>
<dbReference type="STRING" id="168276.SAMN05444580_109112"/>
<evidence type="ECO:0000256" key="1">
    <source>
        <dbReference type="ARBA" id="ARBA00023015"/>
    </source>
</evidence>
<evidence type="ECO:0000256" key="2">
    <source>
        <dbReference type="ARBA" id="ARBA00023125"/>
    </source>
</evidence>
<dbReference type="InterPro" id="IPR039422">
    <property type="entry name" value="MarR/SlyA-like"/>
</dbReference>
<organism evidence="5 6">
    <name type="scientific">Rhodococcus tukisamuensis</name>
    <dbReference type="NCBI Taxonomy" id="168276"/>
    <lineage>
        <taxon>Bacteria</taxon>
        <taxon>Bacillati</taxon>
        <taxon>Actinomycetota</taxon>
        <taxon>Actinomycetes</taxon>
        <taxon>Mycobacteriales</taxon>
        <taxon>Nocardiaceae</taxon>
        <taxon>Rhodococcus</taxon>
    </lineage>
</organism>
<dbReference type="PROSITE" id="PS01117">
    <property type="entry name" value="HTH_MARR_1"/>
    <property type="match status" value="1"/>
</dbReference>
<feature type="domain" description="HTH marR-type" evidence="4">
    <location>
        <begin position="5"/>
        <end position="142"/>
    </location>
</feature>
<dbReference type="InterPro" id="IPR036390">
    <property type="entry name" value="WH_DNA-bd_sf"/>
</dbReference>
<dbReference type="InterPro" id="IPR036388">
    <property type="entry name" value="WH-like_DNA-bd_sf"/>
</dbReference>
<keyword evidence="3" id="KW-0804">Transcription</keyword>
<keyword evidence="1" id="KW-0805">Transcription regulation</keyword>
<dbReference type="PROSITE" id="PS50995">
    <property type="entry name" value="HTH_MARR_2"/>
    <property type="match status" value="1"/>
</dbReference>